<comment type="caution">
    <text evidence="7">The sequence shown here is derived from an EMBL/GenBank/DDBJ whole genome shotgun (WGS) entry which is preliminary data.</text>
</comment>
<sequence>MSSENGFFANVSQVIAQPKQFSTNFFTTKKGIVLPLLLIIASIVAAQVVYFSSITMEDFIAFSLRGIPAEGYDEAAAGMRMMSLNAMMLITAVSAAVFIPIVTALISVYYLIINRVSGTPEQSYGTWFSMSLWASVPMIFAQLGAIVNVFISAPGSLAPEQLSLTSVNALIMGREFGEPLYQMFSQFDLLSIWSIAIISLILMANKHRPVSAVIFAALPTVLMLSATAVIGG</sequence>
<reference evidence="7 8" key="1">
    <citation type="submission" date="2018-10" db="EMBL/GenBank/DDBJ databases">
        <title>Genomic Encyclopedia of Type Strains, Phase IV (KMG-IV): sequencing the most valuable type-strain genomes for metagenomic binning, comparative biology and taxonomic classification.</title>
        <authorList>
            <person name="Goeker M."/>
        </authorList>
    </citation>
    <scope>NUCLEOTIDE SEQUENCE [LARGE SCALE GENOMIC DNA]</scope>
    <source>
        <strain evidence="7 8">DSM 25080</strain>
    </source>
</reference>
<dbReference type="AlphaFoldDB" id="A0A3M0A5Y5"/>
<accession>A0A3M0A5Y5</accession>
<gene>
    <name evidence="7" type="ORF">DFR27_1372</name>
</gene>
<dbReference type="InterPro" id="IPR006977">
    <property type="entry name" value="Yip1_dom"/>
</dbReference>
<proteinExistence type="predicted"/>
<feature type="transmembrane region" description="Helical" evidence="5">
    <location>
        <begin position="210"/>
        <end position="230"/>
    </location>
</feature>
<protein>
    <submittedName>
        <fullName evidence="7">Yip1-like protein</fullName>
    </submittedName>
</protein>
<dbReference type="OrthoDB" id="6272224at2"/>
<evidence type="ECO:0000256" key="5">
    <source>
        <dbReference type="SAM" id="Phobius"/>
    </source>
</evidence>
<evidence type="ECO:0000256" key="3">
    <source>
        <dbReference type="ARBA" id="ARBA00022989"/>
    </source>
</evidence>
<keyword evidence="2 5" id="KW-0812">Transmembrane</keyword>
<feature type="transmembrane region" description="Helical" evidence="5">
    <location>
        <begin position="187"/>
        <end position="204"/>
    </location>
</feature>
<feature type="transmembrane region" description="Helical" evidence="5">
    <location>
        <begin position="32"/>
        <end position="51"/>
    </location>
</feature>
<evidence type="ECO:0000256" key="1">
    <source>
        <dbReference type="ARBA" id="ARBA00004141"/>
    </source>
</evidence>
<evidence type="ECO:0000313" key="8">
    <source>
        <dbReference type="Proteomes" id="UP000267187"/>
    </source>
</evidence>
<dbReference type="RefSeq" id="WP_121876706.1">
    <property type="nucleotide sequence ID" value="NZ_REFJ01000003.1"/>
</dbReference>
<evidence type="ECO:0000256" key="4">
    <source>
        <dbReference type="ARBA" id="ARBA00023136"/>
    </source>
</evidence>
<name>A0A3M0A5Y5_9GAMM</name>
<evidence type="ECO:0000256" key="2">
    <source>
        <dbReference type="ARBA" id="ARBA00022692"/>
    </source>
</evidence>
<dbReference type="GO" id="GO:0016020">
    <property type="term" value="C:membrane"/>
    <property type="evidence" value="ECO:0007669"/>
    <property type="project" value="UniProtKB-SubCell"/>
</dbReference>
<dbReference type="Pfam" id="PF04893">
    <property type="entry name" value="Yip1"/>
    <property type="match status" value="1"/>
</dbReference>
<organism evidence="7 8">
    <name type="scientific">Umboniibacter marinipuniceus</name>
    <dbReference type="NCBI Taxonomy" id="569599"/>
    <lineage>
        <taxon>Bacteria</taxon>
        <taxon>Pseudomonadati</taxon>
        <taxon>Pseudomonadota</taxon>
        <taxon>Gammaproteobacteria</taxon>
        <taxon>Cellvibrionales</taxon>
        <taxon>Cellvibrionaceae</taxon>
        <taxon>Umboniibacter</taxon>
    </lineage>
</organism>
<feature type="transmembrane region" description="Helical" evidence="5">
    <location>
        <begin position="89"/>
        <end position="112"/>
    </location>
</feature>
<keyword evidence="3 5" id="KW-1133">Transmembrane helix</keyword>
<keyword evidence="8" id="KW-1185">Reference proteome</keyword>
<feature type="transmembrane region" description="Helical" evidence="5">
    <location>
        <begin position="132"/>
        <end position="151"/>
    </location>
</feature>
<dbReference type="Proteomes" id="UP000267187">
    <property type="component" value="Unassembled WGS sequence"/>
</dbReference>
<comment type="subcellular location">
    <subcellularLocation>
        <location evidence="1">Membrane</location>
        <topology evidence="1">Multi-pass membrane protein</topology>
    </subcellularLocation>
</comment>
<dbReference type="EMBL" id="REFJ01000003">
    <property type="protein sequence ID" value="RMA80016.1"/>
    <property type="molecule type" value="Genomic_DNA"/>
</dbReference>
<evidence type="ECO:0000259" key="6">
    <source>
        <dbReference type="Pfam" id="PF04893"/>
    </source>
</evidence>
<feature type="domain" description="Yip1" evidence="6">
    <location>
        <begin position="13"/>
        <end position="229"/>
    </location>
</feature>
<evidence type="ECO:0000313" key="7">
    <source>
        <dbReference type="EMBL" id="RMA80016.1"/>
    </source>
</evidence>
<keyword evidence="4 5" id="KW-0472">Membrane</keyword>